<dbReference type="EMBL" id="JAAXOW010000003">
    <property type="protein sequence ID" value="NKX93828.1"/>
    <property type="molecule type" value="Genomic_DNA"/>
</dbReference>
<dbReference type="PRINTS" id="PR00036">
    <property type="entry name" value="HTHLACI"/>
</dbReference>
<dbReference type="SUPFAM" id="SSF53822">
    <property type="entry name" value="Periplasmic binding protein-like I"/>
    <property type="match status" value="1"/>
</dbReference>
<dbReference type="GO" id="GO:0003700">
    <property type="term" value="F:DNA-binding transcription factor activity"/>
    <property type="evidence" value="ECO:0007669"/>
    <property type="project" value="TreeGrafter"/>
</dbReference>
<evidence type="ECO:0000313" key="6">
    <source>
        <dbReference type="Proteomes" id="UP000774283"/>
    </source>
</evidence>
<reference evidence="5 6" key="1">
    <citation type="submission" date="2020-04" db="EMBL/GenBank/DDBJ databases">
        <title>MicrobeNet Type strains.</title>
        <authorList>
            <person name="Nicholson A.C."/>
        </authorList>
    </citation>
    <scope>NUCLEOTIDE SEQUENCE [LARGE SCALE GENOMIC DNA]</scope>
    <source>
        <strain evidence="5 6">ATCC BAA-789</strain>
    </source>
</reference>
<keyword evidence="6" id="KW-1185">Reference proteome</keyword>
<dbReference type="Gene3D" id="1.10.260.40">
    <property type="entry name" value="lambda repressor-like DNA-binding domains"/>
    <property type="match status" value="1"/>
</dbReference>
<comment type="caution">
    <text evidence="5">The sequence shown here is derived from an EMBL/GenBank/DDBJ whole genome shotgun (WGS) entry which is preliminary data.</text>
</comment>
<dbReference type="AlphaFoldDB" id="A0A9X5ISA3"/>
<dbReference type="SMART" id="SM00354">
    <property type="entry name" value="HTH_LACI"/>
    <property type="match status" value="1"/>
</dbReference>
<dbReference type="PANTHER" id="PTHR30146">
    <property type="entry name" value="LACI-RELATED TRANSCRIPTIONAL REPRESSOR"/>
    <property type="match status" value="1"/>
</dbReference>
<dbReference type="CDD" id="cd01392">
    <property type="entry name" value="HTH_LacI"/>
    <property type="match status" value="1"/>
</dbReference>
<dbReference type="InterPro" id="IPR028082">
    <property type="entry name" value="Peripla_BP_I"/>
</dbReference>
<dbReference type="PANTHER" id="PTHR30146:SF153">
    <property type="entry name" value="LACTOSE OPERON REPRESSOR"/>
    <property type="match status" value="1"/>
</dbReference>
<dbReference type="Proteomes" id="UP000774283">
    <property type="component" value="Unassembled WGS sequence"/>
</dbReference>
<dbReference type="GO" id="GO:0000976">
    <property type="term" value="F:transcription cis-regulatory region binding"/>
    <property type="evidence" value="ECO:0007669"/>
    <property type="project" value="TreeGrafter"/>
</dbReference>
<dbReference type="PROSITE" id="PS50932">
    <property type="entry name" value="HTH_LACI_2"/>
    <property type="match status" value="1"/>
</dbReference>
<evidence type="ECO:0000256" key="2">
    <source>
        <dbReference type="ARBA" id="ARBA00023125"/>
    </source>
</evidence>
<evidence type="ECO:0000313" key="5">
    <source>
        <dbReference type="EMBL" id="NKX93828.1"/>
    </source>
</evidence>
<dbReference type="RefSeq" id="WP_168447872.1">
    <property type="nucleotide sequence ID" value="NZ_JAAXOW010000003.1"/>
</dbReference>
<dbReference type="PROSITE" id="PS00356">
    <property type="entry name" value="HTH_LACI_1"/>
    <property type="match status" value="1"/>
</dbReference>
<accession>A0A9X5ISA3</accession>
<gene>
    <name evidence="5" type="ORF">HF995_11200</name>
</gene>
<keyword evidence="1" id="KW-0805">Transcription regulation</keyword>
<name>A0A9X5ISA3_9MICO</name>
<protein>
    <submittedName>
        <fullName evidence="5">LacI family transcriptional regulator</fullName>
    </submittedName>
</protein>
<keyword evidence="2" id="KW-0238">DNA-binding</keyword>
<feature type="domain" description="HTH lacI-type" evidence="4">
    <location>
        <begin position="2"/>
        <end position="56"/>
    </location>
</feature>
<dbReference type="Gene3D" id="3.40.50.2300">
    <property type="match status" value="2"/>
</dbReference>
<dbReference type="InterPro" id="IPR046335">
    <property type="entry name" value="LacI/GalR-like_sensor"/>
</dbReference>
<evidence type="ECO:0000256" key="3">
    <source>
        <dbReference type="ARBA" id="ARBA00023163"/>
    </source>
</evidence>
<sequence length="342" mass="35580">MATMQDVARHAGVSLSTVSYVINKTRPISDATRARVEAAMAELGYRRNAAARSLASKRSRTIALVLPSTENALGGTLSEIVTQAARVARAHDNHVAVWPGLGSEEQDAAEIHDLVLEGAVDGVVFLEVSLDDARVAMLEKVDVPFVTLGRPARTEGRACVDIDFEAAVDEAVALLAAQGHREIGFVNHSEASRTRGYGPSVRAEAAFADAALRHGVSGTHTWADEDAAGGRGALDALLGAAPALTAVVLMNETAGFGLLAQARRRGLDVPADLSVLAIATSRGVGALAEPQLTSLEVPAERLARHAVETLLDLVEGREAPSEPILVPCALAPGDSVAPPRAG</sequence>
<dbReference type="Pfam" id="PF13377">
    <property type="entry name" value="Peripla_BP_3"/>
    <property type="match status" value="1"/>
</dbReference>
<keyword evidence="3" id="KW-0804">Transcription</keyword>
<dbReference type="Pfam" id="PF00356">
    <property type="entry name" value="LacI"/>
    <property type="match status" value="1"/>
</dbReference>
<dbReference type="InterPro" id="IPR010982">
    <property type="entry name" value="Lambda_DNA-bd_dom_sf"/>
</dbReference>
<organism evidence="5 6">
    <name type="scientific">Sanguibacter hominis ATCC BAA-789</name>
    <dbReference type="NCBI Taxonomy" id="1312740"/>
    <lineage>
        <taxon>Bacteria</taxon>
        <taxon>Bacillati</taxon>
        <taxon>Actinomycetota</taxon>
        <taxon>Actinomycetes</taxon>
        <taxon>Micrococcales</taxon>
        <taxon>Sanguibacteraceae</taxon>
        <taxon>Sanguibacter</taxon>
    </lineage>
</organism>
<evidence type="ECO:0000259" key="4">
    <source>
        <dbReference type="PROSITE" id="PS50932"/>
    </source>
</evidence>
<evidence type="ECO:0000256" key="1">
    <source>
        <dbReference type="ARBA" id="ARBA00023015"/>
    </source>
</evidence>
<dbReference type="InterPro" id="IPR000843">
    <property type="entry name" value="HTH_LacI"/>
</dbReference>
<dbReference type="SUPFAM" id="SSF47413">
    <property type="entry name" value="lambda repressor-like DNA-binding domains"/>
    <property type="match status" value="1"/>
</dbReference>
<proteinExistence type="predicted"/>